<protein>
    <submittedName>
        <fullName evidence="5">ABC transporter ATP-binding protein</fullName>
    </submittedName>
</protein>
<gene>
    <name evidence="5" type="primary">ecsA_1</name>
    <name evidence="5" type="ORF">NCTC5386_00213</name>
</gene>
<name>A0A4U9XH04_9STRE</name>
<dbReference type="SMART" id="SM00382">
    <property type="entry name" value="AAA"/>
    <property type="match status" value="1"/>
</dbReference>
<evidence type="ECO:0000256" key="1">
    <source>
        <dbReference type="ARBA" id="ARBA00022448"/>
    </source>
</evidence>
<dbReference type="AlphaFoldDB" id="A0A4U9XH04"/>
<evidence type="ECO:0000259" key="4">
    <source>
        <dbReference type="PROSITE" id="PS50893"/>
    </source>
</evidence>
<keyword evidence="2" id="KW-0547">Nucleotide-binding</keyword>
<dbReference type="Pfam" id="PF00005">
    <property type="entry name" value="ABC_tran"/>
    <property type="match status" value="1"/>
</dbReference>
<dbReference type="RefSeq" id="WP_077322966.1">
    <property type="nucleotide sequence ID" value="NZ_CABEHT010000001.1"/>
</dbReference>
<dbReference type="GO" id="GO:0016887">
    <property type="term" value="F:ATP hydrolysis activity"/>
    <property type="evidence" value="ECO:0007669"/>
    <property type="project" value="InterPro"/>
</dbReference>
<evidence type="ECO:0000313" key="6">
    <source>
        <dbReference type="Proteomes" id="UP000394068"/>
    </source>
</evidence>
<dbReference type="SUPFAM" id="SSF52540">
    <property type="entry name" value="P-loop containing nucleoside triphosphate hydrolases"/>
    <property type="match status" value="1"/>
</dbReference>
<feature type="domain" description="ABC transporter" evidence="4">
    <location>
        <begin position="4"/>
        <end position="229"/>
    </location>
</feature>
<proteinExistence type="predicted"/>
<dbReference type="CDD" id="cd03230">
    <property type="entry name" value="ABC_DR_subfamily_A"/>
    <property type="match status" value="1"/>
</dbReference>
<evidence type="ECO:0000256" key="2">
    <source>
        <dbReference type="ARBA" id="ARBA00022741"/>
    </source>
</evidence>
<organism evidence="5 6">
    <name type="scientific">Streptococcus pseudoporcinus</name>
    <dbReference type="NCBI Taxonomy" id="361101"/>
    <lineage>
        <taxon>Bacteria</taxon>
        <taxon>Bacillati</taxon>
        <taxon>Bacillota</taxon>
        <taxon>Bacilli</taxon>
        <taxon>Lactobacillales</taxon>
        <taxon>Streptococcaceae</taxon>
        <taxon>Streptococcus</taxon>
    </lineage>
</organism>
<dbReference type="GO" id="GO:0005524">
    <property type="term" value="F:ATP binding"/>
    <property type="evidence" value="ECO:0007669"/>
    <property type="project" value="UniProtKB-KW"/>
</dbReference>
<dbReference type="EMBL" id="CABEHT010000001">
    <property type="protein sequence ID" value="VTS12403.1"/>
    <property type="molecule type" value="Genomic_DNA"/>
</dbReference>
<dbReference type="InterPro" id="IPR003593">
    <property type="entry name" value="AAA+_ATPase"/>
</dbReference>
<reference evidence="5 6" key="1">
    <citation type="submission" date="2019-05" db="EMBL/GenBank/DDBJ databases">
        <authorList>
            <consortium name="Pathogen Informatics"/>
        </authorList>
    </citation>
    <scope>NUCLEOTIDE SEQUENCE [LARGE SCALE GENOMIC DNA]</scope>
    <source>
        <strain evidence="5 6">NCTC5386</strain>
    </source>
</reference>
<keyword evidence="3 5" id="KW-0067">ATP-binding</keyword>
<accession>A0A4U9XH04</accession>
<dbReference type="InterPro" id="IPR003439">
    <property type="entry name" value="ABC_transporter-like_ATP-bd"/>
</dbReference>
<dbReference type="Gene3D" id="3.40.50.300">
    <property type="entry name" value="P-loop containing nucleotide triphosphate hydrolases"/>
    <property type="match status" value="1"/>
</dbReference>
<evidence type="ECO:0000256" key="3">
    <source>
        <dbReference type="ARBA" id="ARBA00022840"/>
    </source>
</evidence>
<dbReference type="PANTHER" id="PTHR42939">
    <property type="entry name" value="ABC TRANSPORTER ATP-BINDING PROTEIN ALBC-RELATED"/>
    <property type="match status" value="1"/>
</dbReference>
<dbReference type="InterPro" id="IPR051782">
    <property type="entry name" value="ABC_Transporter_VariousFunc"/>
</dbReference>
<dbReference type="InterPro" id="IPR027417">
    <property type="entry name" value="P-loop_NTPase"/>
</dbReference>
<dbReference type="Proteomes" id="UP000394068">
    <property type="component" value="Unassembled WGS sequence"/>
</dbReference>
<evidence type="ECO:0000313" key="5">
    <source>
        <dbReference type="EMBL" id="VTS12403.1"/>
    </source>
</evidence>
<keyword evidence="1" id="KW-0813">Transport</keyword>
<dbReference type="PROSITE" id="PS50893">
    <property type="entry name" value="ABC_TRANSPORTER_2"/>
    <property type="match status" value="1"/>
</dbReference>
<sequence length="300" mass="33693">MTAITFQSVSKAFGDKHILNQVSFALADNHIYGFVSPNGAGKTSTIKMILGLMKADAGQISVLGQKVTFGKSTSNQDIGYLSDVPEFYDYMTAREYLELCAGLAQNRNSLPIDKLLKEVGLAQNKQKIVTFSRGMKQRLGLAQALIHNPKILFCDEPTSALDPQGRKDILQIISRLRGQKTVIFSTHILADVEKVCDHVLVLTKAGIHDLEELRARAAIRKNQLNVLIKVSQEQAKHLAQQFSLERKDQSYKVTLAWPEHQTRDQVLAAFYRYLVQEVITPYLVELLDDSLEDLYLEVMT</sequence>
<dbReference type="PANTHER" id="PTHR42939:SF1">
    <property type="entry name" value="ABC TRANSPORTER ATP-BINDING PROTEIN ALBC-RELATED"/>
    <property type="match status" value="1"/>
</dbReference>